<reference evidence="5" key="2">
    <citation type="submission" date="2021-04" db="EMBL/GenBank/DDBJ databases">
        <authorList>
            <person name="Gilroy R."/>
        </authorList>
    </citation>
    <scope>NUCLEOTIDE SEQUENCE</scope>
    <source>
        <strain evidence="5">687</strain>
    </source>
</reference>
<dbReference type="SMART" id="SM00342">
    <property type="entry name" value="HTH_ARAC"/>
    <property type="match status" value="1"/>
</dbReference>
<keyword evidence="2" id="KW-0238">DNA-binding</keyword>
<dbReference type="PANTHER" id="PTHR43280:SF32">
    <property type="entry name" value="TRANSCRIPTIONAL REGULATORY PROTEIN"/>
    <property type="match status" value="1"/>
</dbReference>
<feature type="domain" description="HTH araC/xylS-type" evidence="4">
    <location>
        <begin position="173"/>
        <end position="272"/>
    </location>
</feature>
<evidence type="ECO:0000256" key="3">
    <source>
        <dbReference type="ARBA" id="ARBA00023163"/>
    </source>
</evidence>
<dbReference type="PROSITE" id="PS01124">
    <property type="entry name" value="HTH_ARAC_FAMILY_2"/>
    <property type="match status" value="1"/>
</dbReference>
<evidence type="ECO:0000256" key="1">
    <source>
        <dbReference type="ARBA" id="ARBA00023015"/>
    </source>
</evidence>
<dbReference type="Pfam" id="PF12833">
    <property type="entry name" value="HTH_18"/>
    <property type="match status" value="1"/>
</dbReference>
<dbReference type="GO" id="GO:0003700">
    <property type="term" value="F:DNA-binding transcription factor activity"/>
    <property type="evidence" value="ECO:0007669"/>
    <property type="project" value="InterPro"/>
</dbReference>
<gene>
    <name evidence="5" type="ORF">IAA31_03370</name>
</gene>
<comment type="caution">
    <text evidence="5">The sequence shown here is derived from an EMBL/GenBank/DDBJ whole genome shotgun (WGS) entry which is preliminary data.</text>
</comment>
<dbReference type="SUPFAM" id="SSF46689">
    <property type="entry name" value="Homeodomain-like"/>
    <property type="match status" value="1"/>
</dbReference>
<organism evidence="5 6">
    <name type="scientific">Candidatus Anaerobiospirillum merdipullorum</name>
    <dbReference type="NCBI Taxonomy" id="2838450"/>
    <lineage>
        <taxon>Bacteria</taxon>
        <taxon>Pseudomonadati</taxon>
        <taxon>Pseudomonadota</taxon>
        <taxon>Gammaproteobacteria</taxon>
        <taxon>Aeromonadales</taxon>
        <taxon>Succinivibrionaceae</taxon>
        <taxon>Anaerobiospirillum</taxon>
    </lineage>
</organism>
<evidence type="ECO:0000313" key="6">
    <source>
        <dbReference type="Proteomes" id="UP000824150"/>
    </source>
</evidence>
<evidence type="ECO:0000313" key="5">
    <source>
        <dbReference type="EMBL" id="MBU3826512.1"/>
    </source>
</evidence>
<dbReference type="AlphaFoldDB" id="A0A9E2KP70"/>
<name>A0A9E2KP70_9GAMM</name>
<evidence type="ECO:0000259" key="4">
    <source>
        <dbReference type="PROSITE" id="PS01124"/>
    </source>
</evidence>
<keyword evidence="3" id="KW-0804">Transcription</keyword>
<dbReference type="InterPro" id="IPR018060">
    <property type="entry name" value="HTH_AraC"/>
</dbReference>
<dbReference type="PANTHER" id="PTHR43280">
    <property type="entry name" value="ARAC-FAMILY TRANSCRIPTIONAL REGULATOR"/>
    <property type="match status" value="1"/>
</dbReference>
<evidence type="ECO:0000256" key="2">
    <source>
        <dbReference type="ARBA" id="ARBA00023125"/>
    </source>
</evidence>
<protein>
    <submittedName>
        <fullName evidence="5">Helix-turn-helix domain-containing protein</fullName>
    </submittedName>
</protein>
<dbReference type="EMBL" id="JAHLFG010000036">
    <property type="protein sequence ID" value="MBU3826512.1"/>
    <property type="molecule type" value="Genomic_DNA"/>
</dbReference>
<reference evidence="5" key="1">
    <citation type="journal article" date="2021" name="PeerJ">
        <title>Extensive microbial diversity within the chicken gut microbiome revealed by metagenomics and culture.</title>
        <authorList>
            <person name="Gilroy R."/>
            <person name="Ravi A."/>
            <person name="Getino M."/>
            <person name="Pursley I."/>
            <person name="Horton D.L."/>
            <person name="Alikhan N.F."/>
            <person name="Baker D."/>
            <person name="Gharbi K."/>
            <person name="Hall N."/>
            <person name="Watson M."/>
            <person name="Adriaenssens E.M."/>
            <person name="Foster-Nyarko E."/>
            <person name="Jarju S."/>
            <person name="Secka A."/>
            <person name="Antonio M."/>
            <person name="Oren A."/>
            <person name="Chaudhuri R.R."/>
            <person name="La Ragione R."/>
            <person name="Hildebrand F."/>
            <person name="Pallen M.J."/>
        </authorList>
    </citation>
    <scope>NUCLEOTIDE SEQUENCE</scope>
    <source>
        <strain evidence="5">687</strain>
    </source>
</reference>
<accession>A0A9E2KP70</accession>
<dbReference type="Proteomes" id="UP000824150">
    <property type="component" value="Unassembled WGS sequence"/>
</dbReference>
<sequence length="275" mass="31022">MPQPPLSLGIIFLDDLTAIATQSKAEHILHLFCTQGSVRFNFQGQALELKAQQYAIFPVAPLFLHPQPSADFKAQMFLLSTQCIHQLPLNSTYGSSGHIALMQNPIIKLNAQQYALLFAEVTYLRARLAQTEHCFYAELILHLLCAHILDLYDIHATAHPNAHVSGKAQTILSRFIALLEQGLATTEHQPAYYAARLCISTHYLGEICRRLTGKPCRYWIDRYLLQAAVKLLCRPELNLSTIAATLNFYDSAHFARFFRAQTGLSPKSYRHTKLN</sequence>
<dbReference type="GO" id="GO:0043565">
    <property type="term" value="F:sequence-specific DNA binding"/>
    <property type="evidence" value="ECO:0007669"/>
    <property type="project" value="InterPro"/>
</dbReference>
<dbReference type="Gene3D" id="1.10.10.60">
    <property type="entry name" value="Homeodomain-like"/>
    <property type="match status" value="1"/>
</dbReference>
<dbReference type="InterPro" id="IPR009057">
    <property type="entry name" value="Homeodomain-like_sf"/>
</dbReference>
<keyword evidence="1" id="KW-0805">Transcription regulation</keyword>
<proteinExistence type="predicted"/>